<dbReference type="AlphaFoldDB" id="A0A451B5U6"/>
<organism evidence="2">
    <name type="scientific">Candidatus Kentrum sp. UNK</name>
    <dbReference type="NCBI Taxonomy" id="2126344"/>
    <lineage>
        <taxon>Bacteria</taxon>
        <taxon>Pseudomonadati</taxon>
        <taxon>Pseudomonadota</taxon>
        <taxon>Gammaproteobacteria</taxon>
        <taxon>Candidatus Kentrum</taxon>
    </lineage>
</organism>
<accession>A0A451B5U6</accession>
<protein>
    <submittedName>
        <fullName evidence="2">Uncharacterized protein</fullName>
    </submittedName>
</protein>
<proteinExistence type="predicted"/>
<dbReference type="EMBL" id="CAADFZ010000253">
    <property type="protein sequence ID" value="VFK68631.1"/>
    <property type="molecule type" value="Genomic_DNA"/>
</dbReference>
<sequence>MSKRFMGEIIRFATGFMNGTVFQAAPLQTYKKPASYFINPFFVLPQTLLSTPNFSPPLISNLAAGVVVPIPTLPLL</sequence>
<reference evidence="2" key="1">
    <citation type="submission" date="2019-02" db="EMBL/GenBank/DDBJ databases">
        <authorList>
            <person name="Gruber-Vodicka R. H."/>
            <person name="Seah K. B. B."/>
        </authorList>
    </citation>
    <scope>NUCLEOTIDE SEQUENCE</scope>
    <source>
        <strain evidence="2">BECK_BY19</strain>
        <strain evidence="1">BECK_BY8</strain>
    </source>
</reference>
<gene>
    <name evidence="1" type="ORF">BECKUNK1418G_GA0071005_12532</name>
    <name evidence="2" type="ORF">BECKUNK1418H_GA0071006_12452</name>
</gene>
<dbReference type="EMBL" id="CAADGD010000245">
    <property type="protein sequence ID" value="VFK73665.1"/>
    <property type="molecule type" value="Genomic_DNA"/>
</dbReference>
<evidence type="ECO:0000313" key="1">
    <source>
        <dbReference type="EMBL" id="VFK68631.1"/>
    </source>
</evidence>
<evidence type="ECO:0000313" key="2">
    <source>
        <dbReference type="EMBL" id="VFK73665.1"/>
    </source>
</evidence>
<name>A0A451B5U6_9GAMM</name>